<evidence type="ECO:0000313" key="1">
    <source>
        <dbReference type="EMBL" id="KPH85807.1"/>
    </source>
</evidence>
<dbReference type="Proteomes" id="UP000031553">
    <property type="component" value="Unassembled WGS sequence"/>
</dbReference>
<comment type="caution">
    <text evidence="1">The sequence shown here is derived from an EMBL/GenBank/DDBJ whole genome shotgun (WGS) entry which is preliminary data.</text>
</comment>
<proteinExistence type="predicted"/>
<dbReference type="EMBL" id="JUFX02000225">
    <property type="protein sequence ID" value="KPH85807.1"/>
    <property type="molecule type" value="Genomic_DNA"/>
</dbReference>
<organism evidence="1 2">
    <name type="scientific">Komagataeibacter intermedius AF2</name>
    <dbReference type="NCBI Taxonomy" id="1458464"/>
    <lineage>
        <taxon>Bacteria</taxon>
        <taxon>Pseudomonadati</taxon>
        <taxon>Pseudomonadota</taxon>
        <taxon>Alphaproteobacteria</taxon>
        <taxon>Acetobacterales</taxon>
        <taxon>Acetobacteraceae</taxon>
        <taxon>Komagataeibacter</taxon>
    </lineage>
</organism>
<dbReference type="AlphaFoldDB" id="A0A0N1FMH8"/>
<accession>A0A0N1FMH8</accession>
<evidence type="ECO:0000313" key="2">
    <source>
        <dbReference type="Proteomes" id="UP000031553"/>
    </source>
</evidence>
<protein>
    <submittedName>
        <fullName evidence="1">Uncharacterized protein</fullName>
    </submittedName>
</protein>
<reference evidence="1 2" key="1">
    <citation type="submission" date="2015-07" db="EMBL/GenBank/DDBJ databases">
        <title>Draft Genome Sequence of Komagataeibacter intermedius Strain AF2, Isolated from Kombucha Tea.</title>
        <authorList>
            <person name="Santos R.A."/>
            <person name="Berretta A.A."/>
            <person name="Barud H.S."/>
            <person name="Ribeiro S.J."/>
            <person name="Gonzalez-Garcia L.N."/>
            <person name="Zucchi T.D."/>
            <person name="Goldman G.H."/>
            <person name="Riano-Pachon D.M."/>
        </authorList>
    </citation>
    <scope>NUCLEOTIDE SEQUENCE [LARGE SCALE GENOMIC DNA]</scope>
    <source>
        <strain evidence="1 2">AF2</strain>
    </source>
</reference>
<sequence length="89" mass="9481">MGPAGRLTIQPERDTGDRPALFACAAIYGQNTILPGAITPVLSLTDWCVTYECPCPAHIAPCGMAMLDCCTRSRATLRLRTAQAGRGLM</sequence>
<gene>
    <name evidence="1" type="ORF">GLUCOINTEAF2_0201062</name>
</gene>
<name>A0A0N1FMH8_9PROT</name>